<proteinExistence type="predicted"/>
<dbReference type="Proteomes" id="UP000550729">
    <property type="component" value="Unassembled WGS sequence"/>
</dbReference>
<comment type="caution">
    <text evidence="1">The sequence shown here is derived from an EMBL/GenBank/DDBJ whole genome shotgun (WGS) entry which is preliminary data.</text>
</comment>
<dbReference type="GO" id="GO:0003677">
    <property type="term" value="F:DNA binding"/>
    <property type="evidence" value="ECO:0007669"/>
    <property type="project" value="UniProtKB-KW"/>
</dbReference>
<sequence length="679" mass="71893">MTAQLSMQDIADLAQVRRPVVSVWRRRYATGDNPFPASIRPDRLVFDADAVADWLRATGRGNNAAAADDVAMHSSLLTDTADALDIASLLLLIASHAAGDIGSLSSPEVYEVVAGIADDVLAPSGRITDALADTRTVAAVDELAEAAFGAEPALAQLVRAGMASDRVSIAESMTDSGSALLTAMATELMRATRATVIPAGPGGMALLGSGLTTLDEHEYPECGRTSDSVLRTWQLAQWRYLAAAGIPIRVVDTPDSDALIIAQWASATDDDAVRFFDWMDDLTVDLGPGGAALIVGPAALLIDDLPAETAGRRARLLGSVDYFAPLRYVARLPKGLLRTSGRRQLAVWVLAPAVDEHNASTVYADHSAHALTHVESQAVAADVTAAATDEAARRSHTFLRGVSRASRVVVPRQQLLLPSSDSDTDSGGEILARLWDALGKTDCEALQGISLRSEPAPDSPVRPLTWRAATVGTDRSARVIAGVRLPADAVGPVAAGSVVVISADELRSPDLIGTRGVNRLDLERLSPRATFTEPGDVIYQPTTPPRAIVDEDGGHLVLTPARVLRPVTPTDRVAARNDPPADRVAARNERPYRDPRRILPHIAAADIRAQRAANVDAWSLRTVAADQVPIVATAHARLTARRAKLHAELAALDAAEVELSRGATTDVLVGEFRDEPAVP</sequence>
<name>A0A848L6H8_9ACTN</name>
<reference evidence="1 2" key="1">
    <citation type="submission" date="2020-04" db="EMBL/GenBank/DDBJ databases">
        <title>Gordonia sp. nov. TBRC 11910.</title>
        <authorList>
            <person name="Suriyachadkun C."/>
        </authorList>
    </citation>
    <scope>NUCLEOTIDE SEQUENCE [LARGE SCALE GENOMIC DNA]</scope>
    <source>
        <strain evidence="1 2">TBRC 11910</strain>
    </source>
</reference>
<evidence type="ECO:0000313" key="1">
    <source>
        <dbReference type="EMBL" id="NMO04293.1"/>
    </source>
</evidence>
<gene>
    <name evidence="1" type="ORF">HH308_24030</name>
</gene>
<dbReference type="EMBL" id="JABBNB010000033">
    <property type="protein sequence ID" value="NMO04293.1"/>
    <property type="molecule type" value="Genomic_DNA"/>
</dbReference>
<organism evidence="1 2">
    <name type="scientific">Gordonia asplenii</name>
    <dbReference type="NCBI Taxonomy" id="2725283"/>
    <lineage>
        <taxon>Bacteria</taxon>
        <taxon>Bacillati</taxon>
        <taxon>Actinomycetota</taxon>
        <taxon>Actinomycetes</taxon>
        <taxon>Mycobacteriales</taxon>
        <taxon>Gordoniaceae</taxon>
        <taxon>Gordonia</taxon>
    </lineage>
</organism>
<accession>A0A848L6H8</accession>
<keyword evidence="2" id="KW-1185">Reference proteome</keyword>
<keyword evidence="1" id="KW-0238">DNA-binding</keyword>
<protein>
    <submittedName>
        <fullName evidence="1">DNA-binding protein</fullName>
    </submittedName>
</protein>
<dbReference type="AlphaFoldDB" id="A0A848L6H8"/>
<dbReference type="RefSeq" id="WP_170196796.1">
    <property type="nucleotide sequence ID" value="NZ_JABBNB010000033.1"/>
</dbReference>
<evidence type="ECO:0000313" key="2">
    <source>
        <dbReference type="Proteomes" id="UP000550729"/>
    </source>
</evidence>